<feature type="compositionally biased region" description="Basic and acidic residues" evidence="4">
    <location>
        <begin position="502"/>
        <end position="521"/>
    </location>
</feature>
<dbReference type="VEuPathDB" id="FungiDB:MFRU_039g00270"/>
<dbReference type="PANTHER" id="PTHR48011">
    <property type="entry name" value="CCR4-NOT TRANSCRIPTIONAL COMPLEX SUBUNIT CAF120-RELATED"/>
    <property type="match status" value="1"/>
</dbReference>
<dbReference type="OrthoDB" id="310217at2759"/>
<dbReference type="InterPro" id="IPR052751">
    <property type="entry name" value="Plant_MAPKKK"/>
</dbReference>
<dbReference type="PROSITE" id="PS00108">
    <property type="entry name" value="PROTEIN_KINASE_ST"/>
    <property type="match status" value="1"/>
</dbReference>
<dbReference type="AlphaFoldDB" id="A0A5M9JE34"/>
<dbReference type="InterPro" id="IPR011009">
    <property type="entry name" value="Kinase-like_dom_sf"/>
</dbReference>
<evidence type="ECO:0000256" key="3">
    <source>
        <dbReference type="PROSITE-ProRule" id="PRU10141"/>
    </source>
</evidence>
<protein>
    <recommendedName>
        <fullName evidence="5">Protein kinase domain-containing protein</fullName>
    </recommendedName>
</protein>
<feature type="region of interest" description="Disordered" evidence="4">
    <location>
        <begin position="484"/>
        <end position="598"/>
    </location>
</feature>
<reference evidence="6 7" key="1">
    <citation type="submission" date="2019-06" db="EMBL/GenBank/DDBJ databases">
        <title>Genome Sequence of the Brown Rot Fungal Pathogen Monilinia fructicola.</title>
        <authorList>
            <person name="De Miccolis Angelini R.M."/>
            <person name="Landi L."/>
            <person name="Abate D."/>
            <person name="Pollastro S."/>
            <person name="Romanazzi G."/>
            <person name="Faretra F."/>
        </authorList>
    </citation>
    <scope>NUCLEOTIDE SEQUENCE [LARGE SCALE GENOMIC DNA]</scope>
    <source>
        <strain evidence="6 7">Mfrc123</strain>
    </source>
</reference>
<dbReference type="GO" id="GO:0004672">
    <property type="term" value="F:protein kinase activity"/>
    <property type="evidence" value="ECO:0007669"/>
    <property type="project" value="InterPro"/>
</dbReference>
<keyword evidence="2 3" id="KW-0067">ATP-binding</keyword>
<dbReference type="Pfam" id="PF00069">
    <property type="entry name" value="Pkinase"/>
    <property type="match status" value="1"/>
</dbReference>
<evidence type="ECO:0000256" key="1">
    <source>
        <dbReference type="ARBA" id="ARBA00022741"/>
    </source>
</evidence>
<feature type="compositionally biased region" description="Basic and acidic residues" evidence="4">
    <location>
        <begin position="558"/>
        <end position="570"/>
    </location>
</feature>
<keyword evidence="7" id="KW-1185">Reference proteome</keyword>
<evidence type="ECO:0000256" key="2">
    <source>
        <dbReference type="ARBA" id="ARBA00022840"/>
    </source>
</evidence>
<organism evidence="6 7">
    <name type="scientific">Monilinia fructicola</name>
    <name type="common">Brown rot fungus</name>
    <name type="synonym">Ciboria fructicola</name>
    <dbReference type="NCBI Taxonomy" id="38448"/>
    <lineage>
        <taxon>Eukaryota</taxon>
        <taxon>Fungi</taxon>
        <taxon>Dikarya</taxon>
        <taxon>Ascomycota</taxon>
        <taxon>Pezizomycotina</taxon>
        <taxon>Leotiomycetes</taxon>
        <taxon>Helotiales</taxon>
        <taxon>Sclerotiniaceae</taxon>
        <taxon>Monilinia</taxon>
    </lineage>
</organism>
<feature type="binding site" evidence="3">
    <location>
        <position position="66"/>
    </location>
    <ligand>
        <name>ATP</name>
        <dbReference type="ChEBI" id="CHEBI:30616"/>
    </ligand>
</feature>
<sequence length="658" mass="75360">MQFQEEKADSSWQQRYLDLSKHWAPVAIGKDWVGTKYLGGGEYGMATLFEYQGDNPDVSPRKLVVKQEAGGGTSSKQESRILQRLMEYESDHIVKIYRAYHRTMAQGTDKYDPPIVTYSPRLGLNEEDIQRQLNDSKNDVARIYLEYASHGDLGAWMKEYCLELWPSEEHLWRLWECLLKGLMILKCGTEDWSEDKKERHVPVAHFDLKGANVLIGDNPKPGHDRIRVHKIADFGLSIEVPDPQELANDKAKANEWIAVAEGRNTFLAPEQRYRDHPNRTIGHKTDIWNSALIIFMCMNNAKPFPMNETFETGVHPDPSHTFRTMGVRLLRPDFEIYSRKLRGALLTALAYDPSERWEVEEYLALVETVLEHWSFGDEDDLFLGDTQGDGQGWGGRYPDLSWYPDEGSGMTVIDPEATYLADISGYQNPPGWDNIEDEEDFAGVRLLFPSRTDIRKGYREMPFEEGQAEIPKQVFGVWRTVGEAGKPKSDLESEDGGDKEEEEKSKSITSKEDSSDSEDKLFTSQGKSVKSQRKSEPRKIAGMKRMRSASEQEEGENADSKSADDPDRFRFSHISHSRKARKRLRRESPKKTPTPFNLEYFANYSETIVQSAARSTPKEVEGEDILERSAPWIPVQPFAPSQIQDEWDYEETEGWDEG</sequence>
<evidence type="ECO:0000256" key="4">
    <source>
        <dbReference type="SAM" id="MobiDB-lite"/>
    </source>
</evidence>
<dbReference type="SUPFAM" id="SSF56112">
    <property type="entry name" value="Protein kinase-like (PK-like)"/>
    <property type="match status" value="1"/>
</dbReference>
<dbReference type="PROSITE" id="PS50011">
    <property type="entry name" value="PROTEIN_KINASE_DOM"/>
    <property type="match status" value="1"/>
</dbReference>
<feature type="compositionally biased region" description="Basic residues" evidence="4">
    <location>
        <begin position="571"/>
        <end position="585"/>
    </location>
</feature>
<feature type="region of interest" description="Disordered" evidence="4">
    <location>
        <begin position="612"/>
        <end position="658"/>
    </location>
</feature>
<dbReference type="Gene3D" id="1.10.510.10">
    <property type="entry name" value="Transferase(Phosphotransferase) domain 1"/>
    <property type="match status" value="1"/>
</dbReference>
<gene>
    <name evidence="6" type="ORF">EYC84_008686</name>
</gene>
<evidence type="ECO:0000313" key="6">
    <source>
        <dbReference type="EMBL" id="KAA8566082.1"/>
    </source>
</evidence>
<dbReference type="InterPro" id="IPR008271">
    <property type="entry name" value="Ser/Thr_kinase_AS"/>
</dbReference>
<dbReference type="SMART" id="SM00220">
    <property type="entry name" value="S_TKc"/>
    <property type="match status" value="1"/>
</dbReference>
<keyword evidence="1 3" id="KW-0547">Nucleotide-binding</keyword>
<dbReference type="InterPro" id="IPR000719">
    <property type="entry name" value="Prot_kinase_dom"/>
</dbReference>
<dbReference type="PANTHER" id="PTHR48011:SF51">
    <property type="entry name" value="PROTEIN KINASE SUPERFAMILY PROTEIN"/>
    <property type="match status" value="1"/>
</dbReference>
<dbReference type="EMBL" id="VICG01000012">
    <property type="protein sequence ID" value="KAA8566082.1"/>
    <property type="molecule type" value="Genomic_DNA"/>
</dbReference>
<accession>A0A5M9JE34</accession>
<evidence type="ECO:0000259" key="5">
    <source>
        <dbReference type="PROSITE" id="PS50011"/>
    </source>
</evidence>
<dbReference type="PROSITE" id="PS00107">
    <property type="entry name" value="PROTEIN_KINASE_ATP"/>
    <property type="match status" value="1"/>
</dbReference>
<feature type="compositionally biased region" description="Acidic residues" evidence="4">
    <location>
        <begin position="492"/>
        <end position="501"/>
    </location>
</feature>
<feature type="compositionally biased region" description="Acidic residues" evidence="4">
    <location>
        <begin position="645"/>
        <end position="658"/>
    </location>
</feature>
<dbReference type="GO" id="GO:0007165">
    <property type="term" value="P:signal transduction"/>
    <property type="evidence" value="ECO:0007669"/>
    <property type="project" value="TreeGrafter"/>
</dbReference>
<proteinExistence type="predicted"/>
<dbReference type="Proteomes" id="UP000322873">
    <property type="component" value="Unassembled WGS sequence"/>
</dbReference>
<evidence type="ECO:0000313" key="7">
    <source>
        <dbReference type="Proteomes" id="UP000322873"/>
    </source>
</evidence>
<name>A0A5M9JE34_MONFR</name>
<comment type="caution">
    <text evidence="6">The sequence shown here is derived from an EMBL/GenBank/DDBJ whole genome shotgun (WGS) entry which is preliminary data.</text>
</comment>
<dbReference type="InterPro" id="IPR017441">
    <property type="entry name" value="Protein_kinase_ATP_BS"/>
</dbReference>
<feature type="domain" description="Protein kinase" evidence="5">
    <location>
        <begin position="32"/>
        <end position="375"/>
    </location>
</feature>
<dbReference type="GO" id="GO:0005524">
    <property type="term" value="F:ATP binding"/>
    <property type="evidence" value="ECO:0007669"/>
    <property type="project" value="UniProtKB-UniRule"/>
</dbReference>